<gene>
    <name evidence="2" type="ORF">Cocul_01253</name>
</gene>
<evidence type="ECO:0000256" key="1">
    <source>
        <dbReference type="SAM" id="MobiDB-lite"/>
    </source>
</evidence>
<feature type="compositionally biased region" description="Acidic residues" evidence="1">
    <location>
        <begin position="34"/>
        <end position="45"/>
    </location>
</feature>
<dbReference type="Proteomes" id="UP000050517">
    <property type="component" value="Unassembled WGS sequence"/>
</dbReference>
<organism evidence="2 3">
    <name type="scientific">Corynebacterium oculi</name>
    <dbReference type="NCBI Taxonomy" id="1544416"/>
    <lineage>
        <taxon>Bacteria</taxon>
        <taxon>Bacillati</taxon>
        <taxon>Actinomycetota</taxon>
        <taxon>Actinomycetes</taxon>
        <taxon>Mycobacteriales</taxon>
        <taxon>Corynebacteriaceae</taxon>
        <taxon>Corynebacterium</taxon>
    </lineage>
</organism>
<proteinExistence type="predicted"/>
<dbReference type="PATRIC" id="fig|1544416.3.peg.1258"/>
<name>A0A0Q0YPR8_9CORY</name>
<reference evidence="2 3" key="1">
    <citation type="submission" date="2015-10" db="EMBL/GenBank/DDBJ databases">
        <title>Corynebacteirum lowii and Corynebacterium oculi species nova, derived from human clinical disease and and emended description of Corynebacterium mastiditis.</title>
        <authorList>
            <person name="Bernard K."/>
            <person name="Pacheco A.L."/>
            <person name="Mcdougall C."/>
            <person name="Burtx T."/>
            <person name="Weibe D."/>
            <person name="Tyler S."/>
            <person name="Olson A.B."/>
            <person name="Cnockaert M."/>
            <person name="Eguchi H."/>
            <person name="Kuwahara T."/>
            <person name="Nakayama-Imaohji H."/>
            <person name="Boudewijins M."/>
            <person name="Van Hoecke F."/>
            <person name="Bernier A.-M."/>
            <person name="Vandamme P."/>
        </authorList>
    </citation>
    <scope>NUCLEOTIDE SEQUENCE [LARGE SCALE GENOMIC DNA]</scope>
    <source>
        <strain evidence="2 3">NML 130210</strain>
    </source>
</reference>
<evidence type="ECO:0000313" key="3">
    <source>
        <dbReference type="Proteomes" id="UP000050517"/>
    </source>
</evidence>
<comment type="caution">
    <text evidence="2">The sequence shown here is derived from an EMBL/GenBank/DDBJ whole genome shotgun (WGS) entry which is preliminary data.</text>
</comment>
<dbReference type="EMBL" id="LKST01000002">
    <property type="protein sequence ID" value="KQB84452.1"/>
    <property type="molecule type" value="Genomic_DNA"/>
</dbReference>
<keyword evidence="3" id="KW-1185">Reference proteome</keyword>
<feature type="region of interest" description="Disordered" evidence="1">
    <location>
        <begin position="34"/>
        <end position="55"/>
    </location>
</feature>
<evidence type="ECO:0000313" key="2">
    <source>
        <dbReference type="EMBL" id="KQB84452.1"/>
    </source>
</evidence>
<sequence length="117" mass="12265">MYVEEGSYSYVARYIMMVPTDVVISVAEVFNDGSAEDEAAPEAEAETQSGGVELSSLSEGDTFASQMVELAGKTIDNATSSKGRGGLINAVTTYDDGTTLSFTKEAGAAEYKLVGIE</sequence>
<dbReference type="AlphaFoldDB" id="A0A0Q0YPR8"/>
<accession>A0A0Q0YPR8</accession>
<protein>
    <submittedName>
        <fullName evidence="2">Uncharacterized protein</fullName>
    </submittedName>
</protein>